<feature type="domain" description="Rho-GAP" evidence="18">
    <location>
        <begin position="1677"/>
        <end position="1867"/>
    </location>
</feature>
<dbReference type="InterPro" id="IPR046349">
    <property type="entry name" value="C1-like_sf"/>
</dbReference>
<evidence type="ECO:0000256" key="2">
    <source>
        <dbReference type="ARBA" id="ARBA00008314"/>
    </source>
</evidence>
<dbReference type="PANTHER" id="PTHR46184:SF5">
    <property type="entry name" value="UNCONVENTIONAL MYOSIN-IXA-LIKE"/>
    <property type="match status" value="1"/>
</dbReference>
<dbReference type="Gene3D" id="1.20.120.720">
    <property type="entry name" value="Myosin VI head, motor domain, U50 subdomain"/>
    <property type="match status" value="1"/>
</dbReference>
<dbReference type="SMART" id="SM00314">
    <property type="entry name" value="RA"/>
    <property type="match status" value="1"/>
</dbReference>
<dbReference type="Pfam" id="PF00063">
    <property type="entry name" value="Myosin_head"/>
    <property type="match status" value="2"/>
</dbReference>
<dbReference type="InterPro" id="IPR008936">
    <property type="entry name" value="Rho_GTPase_activation_prot"/>
</dbReference>
<dbReference type="InterPro" id="IPR029071">
    <property type="entry name" value="Ubiquitin-like_domsf"/>
</dbReference>
<evidence type="ECO:0000313" key="20">
    <source>
        <dbReference type="EnsemblMetazoa" id="CJA01665c.1"/>
    </source>
</evidence>
<dbReference type="CDD" id="cd20818">
    <property type="entry name" value="C1_Myosin-IX"/>
    <property type="match status" value="1"/>
</dbReference>
<evidence type="ECO:0000256" key="8">
    <source>
        <dbReference type="ARBA" id="ARBA00022833"/>
    </source>
</evidence>
<dbReference type="CDD" id="cd00029">
    <property type="entry name" value="C1"/>
    <property type="match status" value="1"/>
</dbReference>
<keyword evidence="9 14" id="KW-0067">ATP-binding</keyword>
<dbReference type="SUPFAM" id="SSF54236">
    <property type="entry name" value="Ubiquitin-like"/>
    <property type="match status" value="1"/>
</dbReference>
<feature type="region of interest" description="Actin-binding" evidence="14">
    <location>
        <begin position="793"/>
        <end position="815"/>
    </location>
</feature>
<evidence type="ECO:0000256" key="1">
    <source>
        <dbReference type="ARBA" id="ARBA00004496"/>
    </source>
</evidence>
<dbReference type="InterPro" id="IPR036961">
    <property type="entry name" value="Kinesin_motor_dom_sf"/>
</dbReference>
<evidence type="ECO:0000256" key="10">
    <source>
        <dbReference type="ARBA" id="ARBA00023054"/>
    </source>
</evidence>
<dbReference type="Gene3D" id="1.20.58.530">
    <property type="match status" value="2"/>
</dbReference>
<comment type="subcellular location">
    <subcellularLocation>
        <location evidence="1">Cytoplasm</location>
    </subcellularLocation>
</comment>
<dbReference type="FunFam" id="3.40.850.10:FF:000008">
    <property type="entry name" value="Putative unconventional myosin-IXa"/>
    <property type="match status" value="1"/>
</dbReference>
<dbReference type="Gene3D" id="3.40.850.10">
    <property type="entry name" value="Kinesin motor domain"/>
    <property type="match status" value="3"/>
</dbReference>
<dbReference type="InterPro" id="IPR002219">
    <property type="entry name" value="PKC_DAG/PE"/>
</dbReference>
<reference evidence="20" key="2">
    <citation type="submission" date="2022-06" db="UniProtKB">
        <authorList>
            <consortium name="EnsemblMetazoa"/>
        </authorList>
    </citation>
    <scope>IDENTIFICATION</scope>
    <source>
        <strain evidence="20">DF5081</strain>
    </source>
</reference>
<keyword evidence="13 14" id="KW-0009">Actin-binding</keyword>
<feature type="domain" description="Phorbol-ester/DAG-type" evidence="16">
    <location>
        <begin position="1608"/>
        <end position="1657"/>
    </location>
</feature>
<dbReference type="GO" id="GO:0051015">
    <property type="term" value="F:actin filament binding"/>
    <property type="evidence" value="ECO:0007669"/>
    <property type="project" value="TreeGrafter"/>
</dbReference>
<dbReference type="PROSITE" id="PS50096">
    <property type="entry name" value="IQ"/>
    <property type="match status" value="1"/>
</dbReference>
<evidence type="ECO:0000259" key="16">
    <source>
        <dbReference type="PROSITE" id="PS50081"/>
    </source>
</evidence>
<keyword evidence="5" id="KW-0479">Metal-binding</keyword>
<dbReference type="PRINTS" id="PR00193">
    <property type="entry name" value="MYOSINHEAVY"/>
</dbReference>
<evidence type="ECO:0000313" key="21">
    <source>
        <dbReference type="Proteomes" id="UP000005237"/>
    </source>
</evidence>
<dbReference type="Gene3D" id="6.20.240.20">
    <property type="match status" value="1"/>
</dbReference>
<feature type="region of interest" description="Disordered" evidence="15">
    <location>
        <begin position="1046"/>
        <end position="1067"/>
    </location>
</feature>
<dbReference type="SUPFAM" id="SSF52540">
    <property type="entry name" value="P-loop containing nucleoside triphosphate hydrolases"/>
    <property type="match status" value="1"/>
</dbReference>
<dbReference type="GO" id="GO:0016459">
    <property type="term" value="C:myosin complex"/>
    <property type="evidence" value="ECO:0007669"/>
    <property type="project" value="UniProtKB-KW"/>
</dbReference>
<dbReference type="SMART" id="SM00109">
    <property type="entry name" value="C1"/>
    <property type="match status" value="2"/>
</dbReference>
<evidence type="ECO:0000256" key="6">
    <source>
        <dbReference type="ARBA" id="ARBA00022741"/>
    </source>
</evidence>
<dbReference type="SMART" id="SM00242">
    <property type="entry name" value="MYSc"/>
    <property type="match status" value="1"/>
</dbReference>
<reference evidence="21" key="1">
    <citation type="submission" date="2010-08" db="EMBL/GenBank/DDBJ databases">
        <authorList>
            <consortium name="Caenorhabditis japonica Sequencing Consortium"/>
            <person name="Wilson R.K."/>
        </authorList>
    </citation>
    <scope>NUCLEOTIDE SEQUENCE [LARGE SCALE GENOMIC DNA]</scope>
    <source>
        <strain evidence="21">DF5081</strain>
    </source>
</reference>
<keyword evidence="3" id="KW-0343">GTPase activation</keyword>
<evidence type="ECO:0000256" key="5">
    <source>
        <dbReference type="ARBA" id="ARBA00022723"/>
    </source>
</evidence>
<evidence type="ECO:0000256" key="9">
    <source>
        <dbReference type="ARBA" id="ARBA00022840"/>
    </source>
</evidence>
<dbReference type="PROSITE" id="PS50081">
    <property type="entry name" value="ZF_DAG_PE_2"/>
    <property type="match status" value="2"/>
</dbReference>
<comment type="similarity">
    <text evidence="2 14">Belongs to the TRAFAC class myosin-kinesin ATPase superfamily. Myosin family.</text>
</comment>
<feature type="domain" description="Ras-associating" evidence="17">
    <location>
        <begin position="49"/>
        <end position="156"/>
    </location>
</feature>
<dbReference type="FunFam" id="1.20.58.530:FF:000005">
    <property type="entry name" value="unconventional myosin-IXa isoform X1"/>
    <property type="match status" value="1"/>
</dbReference>
<keyword evidence="7" id="KW-0863">Zinc-finger</keyword>
<sequence>MHPLPDAPTLKFEQPPVTQKSMSFDSISAGATGCFPRRAHTINATDDAHTHTVTVYMHSFNPECENDKIRLEIHKRCTTEELIEKVLAGRAELEGQSVQNFDLFEMMGTPDGQTYKERRLDPGEYPVAVQAIWSRLPVVVDAATPKNRFVFRHRGYRAATGGTRFGSAEVASSIDAFLTKFLAQPHDREYADLCMLPELTEQTLLDNLRERFANGHIYTYIGPILVAVNPFCMLRIKENQCVVISGESGSGKTESTNHLMSHLISLSQKGSTGCSTEQTLLSAGPVLEAFGNAVTLTNNNSSRFGKFIKINYRENGMVSGNYHVFYYLLEGADEEERNKYFLLKPNDYNYLNQNEPFVLEGVNEKNEFDRLRHAMSSVGFCAKTQQTIFGIISAVLLLGNITYIKRHGYHSDESGYIENEEVVDLVANLLQIKTDTLTQALTMKRHVMKAETVVLRYSVSEATNTRDAMAKCIYNSLFHYIVLRINQALLKKDFTAGRGYYIGILDIFGFEDVGAQCNSFEQLCINYANEKLQSYFNQHIFQFEQEEYLKEGISWTNIEYTDNTECVQLFQSKPYGILRLVDEESNINNGTDDSMLAKLNQFLKNNEYYETPQKKEPAFIVAHYAGKVKYQITGFREKNKDLMRLDVLNALKSSTSSVMKTLLGIDPVAVHRWNVVRSVFRAMNAFKQSARKLQKSESAGHLRVQDSIVTSPRRGSDSALSAFLRGELRCEVPDFCDTSMFNTIRNQARRTPAAKSDDKMSLLKSLQILKEAIGGRRLTKKPSSVSKQFEYSLTRLMNTLADATPYFIRCIKSNNDKIANHFDDNIILRQLRYTGMLETVRIRRAGYSVRIEYPSFVQQYRILLRNSRESTVEDVKEFIHSHPSIDNENIQYGTHKIFMRDAEKLILDDHLHRTIMQSIDTLQRWFRTLLARKRYLRMKEGIVKIQALIRGSLARSEVRKKALAAQKIQCNWKKHKERRKYLAVRSSILALQSAWRGAETRKRIGEIPKAAGNGTKKSPFRVRKVHAVNLTKFDLSDPNSLAAFAISDDESDSDKSTQDGLDDDISEESDAFQDDDAVDVDATFILEDTKLKLIEGADLSHHRRQSLAPTASTTKLKMLRRANSTESNNFSMSRCDDTFTLNPANSKKKTAGAGKLGFQKAKKNLKALFGGRKEDEEEPSPGPSFTAELTPDVFISKDHQFKMSRLHRQEICALCNRHLTNFISQAHKCQRCKMCLHKECFVFASSIPCNPTSPVRSPTRLHSPKRPWDLMPHKQRQSSSPIPTTFSLTKTKQQTDPGNMVVESTEDLRQFSVFIFNKTTNLSENTTKRDTVVDAVFKKSLRAFHMELLGYEAVLSMEQSVLKYRDVITMFEGLLTKVCKEEGVSFPTTLGVNAFSILRIFTEFFTGLAIFFEISQKVKYLGRTFADDGSLTEEVARRIRAGWAAFNAIRRELLQSPQKTRIRLLTTTVIPAMTYGCETWTSKEADTKRLQRAVSNIFEIAGCDPPDMEKQVLRRKLKWAGHVSRMKYDRWAKIVSEWDPRGSARPRGRPPKRWADDIKDSIKIFIHNEALRGNLGHGRRRIGILEARRAWSTVGRDRVTWRSLVHAGHRFRADVVHVPTYCEVCNQLIWHHEKLFICVACRITCHKKCHPKVSHPCHLTGKPINPNAGNGGRFFGASLSSIVDDEHTVPQLLDRLFFAIEARALFVEGVYRKSGSVAQVRSVRKIIESTPDADAVNLEEAGIHVLTTLVKAFFRELSEPIIIFDLYENFLNVSEVEDMTERVRCLSVMIELLPKPNRAVLDRLMYHLARVADQEAVNKMGCSNLALIFGPCVLRRQDSAHAQEQLNDVTRQTGCVQTLIEEKLKQYKATLHNIVELEDASHKVSVNLRKIEEHRRNSEPSKTATNIGTAKQLFEEQLEFLGKQKERLLQELPPLAPVASSEDLSSSDENAANAAATRGSLSVEEYALDLDAPPVFCLLRYPTKLRPPGPSHRRRPDLDLRRKAFANSRGIASFCTPY</sequence>
<keyword evidence="21" id="KW-1185">Reference proteome</keyword>
<dbReference type="PROSITE" id="PS00479">
    <property type="entry name" value="ZF_DAG_PE_1"/>
    <property type="match status" value="2"/>
</dbReference>
<dbReference type="PROSITE" id="PS50200">
    <property type="entry name" value="RA"/>
    <property type="match status" value="1"/>
</dbReference>
<dbReference type="GO" id="GO:0008270">
    <property type="term" value="F:zinc ion binding"/>
    <property type="evidence" value="ECO:0007669"/>
    <property type="project" value="UniProtKB-KW"/>
</dbReference>
<dbReference type="PROSITE" id="PS50238">
    <property type="entry name" value="RHOGAP"/>
    <property type="match status" value="1"/>
</dbReference>
<dbReference type="InterPro" id="IPR046987">
    <property type="entry name" value="Myo9"/>
</dbReference>
<feature type="domain" description="Phorbol-ester/DAG-type" evidence="16">
    <location>
        <begin position="1198"/>
        <end position="1249"/>
    </location>
</feature>
<dbReference type="Gene3D" id="3.30.60.20">
    <property type="match status" value="2"/>
</dbReference>
<dbReference type="Gene3D" id="1.20.5.190">
    <property type="match status" value="2"/>
</dbReference>
<dbReference type="SUPFAM" id="SSF57889">
    <property type="entry name" value="Cysteine-rich domain"/>
    <property type="match status" value="2"/>
</dbReference>
<keyword evidence="12 14" id="KW-0505">Motor protein</keyword>
<evidence type="ECO:0000256" key="12">
    <source>
        <dbReference type="ARBA" id="ARBA00023175"/>
    </source>
</evidence>
<evidence type="ECO:0000259" key="17">
    <source>
        <dbReference type="PROSITE" id="PS50200"/>
    </source>
</evidence>
<dbReference type="PANTHER" id="PTHR46184">
    <property type="entry name" value="UNCONVENTIONAL MYOSIN-IXB-LIKE PROTEIN"/>
    <property type="match status" value="1"/>
</dbReference>
<dbReference type="SMART" id="SM00015">
    <property type="entry name" value="IQ"/>
    <property type="match status" value="4"/>
</dbReference>
<proteinExistence type="inferred from homology"/>
<dbReference type="GO" id="GO:0005524">
    <property type="term" value="F:ATP binding"/>
    <property type="evidence" value="ECO:0007669"/>
    <property type="project" value="UniProtKB-UniRule"/>
</dbReference>
<evidence type="ECO:0000256" key="4">
    <source>
        <dbReference type="ARBA" id="ARBA00022490"/>
    </source>
</evidence>
<dbReference type="SMART" id="SM00324">
    <property type="entry name" value="RhoGAP"/>
    <property type="match status" value="1"/>
</dbReference>
<evidence type="ECO:0000256" key="11">
    <source>
        <dbReference type="ARBA" id="ARBA00023123"/>
    </source>
</evidence>
<name>A0A8R1DGP9_CAEJA</name>
<dbReference type="FunFam" id="1.10.10.820:FF:000001">
    <property type="entry name" value="Myosin heavy chain"/>
    <property type="match status" value="1"/>
</dbReference>
<keyword evidence="4" id="KW-0963">Cytoplasm</keyword>
<keyword evidence="8" id="KW-0862">Zinc</keyword>
<feature type="binding site" evidence="14">
    <location>
        <begin position="246"/>
        <end position="253"/>
    </location>
    <ligand>
        <name>ATP</name>
        <dbReference type="ChEBI" id="CHEBI:30616"/>
    </ligand>
</feature>
<dbReference type="InterPro" id="IPR027417">
    <property type="entry name" value="P-loop_NTPase"/>
</dbReference>
<dbReference type="InterPro" id="IPR000159">
    <property type="entry name" value="RA_dom"/>
</dbReference>
<dbReference type="Pfam" id="PF00612">
    <property type="entry name" value="IQ"/>
    <property type="match status" value="2"/>
</dbReference>
<dbReference type="InterPro" id="IPR001609">
    <property type="entry name" value="Myosin_head_motor_dom-like"/>
</dbReference>
<dbReference type="SUPFAM" id="SSF48350">
    <property type="entry name" value="GTPase activation domain, GAP"/>
    <property type="match status" value="1"/>
</dbReference>
<evidence type="ECO:0008006" key="22">
    <source>
        <dbReference type="Google" id="ProtNLM"/>
    </source>
</evidence>
<keyword evidence="10" id="KW-0175">Coiled coil</keyword>
<dbReference type="PROSITE" id="PS51456">
    <property type="entry name" value="MYOSIN_MOTOR"/>
    <property type="match status" value="1"/>
</dbReference>
<dbReference type="Gene3D" id="3.10.20.90">
    <property type="entry name" value="Phosphatidylinositol 3-kinase Catalytic Subunit, Chain A, domain 1"/>
    <property type="match status" value="1"/>
</dbReference>
<feature type="compositionally biased region" description="Polar residues" evidence="15">
    <location>
        <begin position="1277"/>
        <end position="1297"/>
    </location>
</feature>
<evidence type="ECO:0000256" key="15">
    <source>
        <dbReference type="SAM" id="MobiDB-lite"/>
    </source>
</evidence>
<keyword evidence="11 14" id="KW-0518">Myosin</keyword>
<evidence type="ECO:0000256" key="14">
    <source>
        <dbReference type="PROSITE-ProRule" id="PRU00782"/>
    </source>
</evidence>
<dbReference type="Pfam" id="PF00620">
    <property type="entry name" value="RhoGAP"/>
    <property type="match status" value="1"/>
</dbReference>
<dbReference type="Gene3D" id="1.10.555.10">
    <property type="entry name" value="Rho GTPase activation protein"/>
    <property type="match status" value="1"/>
</dbReference>
<protein>
    <recommendedName>
        <fullName evidence="22">Unconventional myosin-IXb</fullName>
    </recommendedName>
</protein>
<dbReference type="InterPro" id="IPR000048">
    <property type="entry name" value="IQ_motif_EF-hand-BS"/>
</dbReference>
<dbReference type="GO" id="GO:0005884">
    <property type="term" value="C:actin filament"/>
    <property type="evidence" value="ECO:0007669"/>
    <property type="project" value="TreeGrafter"/>
</dbReference>
<dbReference type="GO" id="GO:0005096">
    <property type="term" value="F:GTPase activator activity"/>
    <property type="evidence" value="ECO:0007669"/>
    <property type="project" value="UniProtKB-KW"/>
</dbReference>
<dbReference type="EnsemblMetazoa" id="CJA01665c.1">
    <property type="protein sequence ID" value="CJA01665c.1"/>
    <property type="gene ID" value="WBGene00120869"/>
</dbReference>
<keyword evidence="6 14" id="KW-0547">Nucleotide-binding</keyword>
<dbReference type="Proteomes" id="UP000005237">
    <property type="component" value="Unassembled WGS sequence"/>
</dbReference>
<dbReference type="GO" id="GO:0005737">
    <property type="term" value="C:cytoplasm"/>
    <property type="evidence" value="ECO:0007669"/>
    <property type="project" value="UniProtKB-SubCell"/>
</dbReference>
<feature type="region of interest" description="Disordered" evidence="15">
    <location>
        <begin position="1253"/>
        <end position="1298"/>
    </location>
</feature>
<evidence type="ECO:0000259" key="18">
    <source>
        <dbReference type="PROSITE" id="PS50238"/>
    </source>
</evidence>
<accession>A0A8R1DGP9</accession>
<organism evidence="20 21">
    <name type="scientific">Caenorhabditis japonica</name>
    <dbReference type="NCBI Taxonomy" id="281687"/>
    <lineage>
        <taxon>Eukaryota</taxon>
        <taxon>Metazoa</taxon>
        <taxon>Ecdysozoa</taxon>
        <taxon>Nematoda</taxon>
        <taxon>Chromadorea</taxon>
        <taxon>Rhabditida</taxon>
        <taxon>Rhabditina</taxon>
        <taxon>Rhabditomorpha</taxon>
        <taxon>Rhabditoidea</taxon>
        <taxon>Rhabditidae</taxon>
        <taxon>Peloderinae</taxon>
        <taxon>Caenorhabditis</taxon>
    </lineage>
</organism>
<dbReference type="Gene3D" id="1.10.10.820">
    <property type="match status" value="1"/>
</dbReference>
<dbReference type="InterPro" id="IPR000198">
    <property type="entry name" value="RhoGAP_dom"/>
</dbReference>
<dbReference type="GO" id="GO:0035556">
    <property type="term" value="P:intracellular signal transduction"/>
    <property type="evidence" value="ECO:0007669"/>
    <property type="project" value="InterPro"/>
</dbReference>
<evidence type="ECO:0000256" key="7">
    <source>
        <dbReference type="ARBA" id="ARBA00022771"/>
    </source>
</evidence>
<evidence type="ECO:0000256" key="13">
    <source>
        <dbReference type="ARBA" id="ARBA00023203"/>
    </source>
</evidence>
<feature type="domain" description="Myosin motor" evidence="19">
    <location>
        <begin position="188"/>
        <end position="913"/>
    </location>
</feature>
<dbReference type="GO" id="GO:0000146">
    <property type="term" value="F:microfilament motor activity"/>
    <property type="evidence" value="ECO:0007669"/>
    <property type="project" value="InterPro"/>
</dbReference>
<evidence type="ECO:0000256" key="3">
    <source>
        <dbReference type="ARBA" id="ARBA00022468"/>
    </source>
</evidence>
<evidence type="ECO:0000259" key="19">
    <source>
        <dbReference type="PROSITE" id="PS51456"/>
    </source>
</evidence>